<sequence length="518" mass="55568">MAAVSAKGAVRPWARGGGAMALARVLVGSGLRGAWATIRISLPPDPVVHEPGAFIRSLPPFSVPAASKSNMFFLPAALRSAFRAPSNRLLSSALDMVQGGGSRSLLPRRWASSLPQLESVDRSDEESGGDIDWDNLGFGLTPTDYMYVMRCSVTEDGGAFTRGELSRYGNIELSPSSGVLNYGQSMTTLTDNDVLFLLTPFLTANLAARCVQGLFEGMKAYRRPDRGGYTLFRPEENARRMRHGAERMCMPAPSVDQFVHAVKQTVLANRRWVPPQGKGALYIRPLLIGSGPILGLAPAPEYTFLIYAAPVGNYFKEGLAPINLVVEDGVHRAMPGGTGGVKTITNYGPVRGLASSSDAMAAICRIAVPTRIVLKAQMDAKSKGFTDVLYLDAVHKRYLEEVSSCNVFVVKGDVIATPSTRGTILPGITRKSVIELASDRGYKVEERLVTVDDLISADEVFCTGTAVVVAPVATVTVGGQRYTFKTGPDTVSQELYTALTSIQMGHAEDSKGWTVAVD</sequence>
<dbReference type="Gramene" id="TVU47835">
    <property type="protein sequence ID" value="TVU47835"/>
    <property type="gene ID" value="EJB05_07448"/>
</dbReference>
<dbReference type="PROSITE" id="PS00770">
    <property type="entry name" value="AA_TRANSFER_CLASS_4"/>
    <property type="match status" value="1"/>
</dbReference>
<keyword evidence="4 8" id="KW-0808">Transferase</keyword>
<evidence type="ECO:0000256" key="8">
    <source>
        <dbReference type="RuleBase" id="RU004517"/>
    </source>
</evidence>
<keyword evidence="8" id="KW-0028">Amino-acid biosynthesis</keyword>
<name>A0A5J9WIP2_9POAL</name>
<reference evidence="9 10" key="1">
    <citation type="journal article" date="2019" name="Sci. Rep.">
        <title>A high-quality genome of Eragrostis curvula grass provides insights into Poaceae evolution and supports new strategies to enhance forage quality.</title>
        <authorList>
            <person name="Carballo J."/>
            <person name="Santos B.A.C.M."/>
            <person name="Zappacosta D."/>
            <person name="Garbus I."/>
            <person name="Selva J.P."/>
            <person name="Gallo C.A."/>
            <person name="Diaz A."/>
            <person name="Albertini E."/>
            <person name="Caccamo M."/>
            <person name="Echenique V."/>
        </authorList>
    </citation>
    <scope>NUCLEOTIDE SEQUENCE [LARGE SCALE GENOMIC DNA]</scope>
    <source>
        <strain evidence="10">cv. Victoria</strain>
        <tissue evidence="9">Leaf</tissue>
    </source>
</reference>
<dbReference type="EMBL" id="RWGY01000004">
    <property type="protein sequence ID" value="TVU47835.1"/>
    <property type="molecule type" value="Genomic_DNA"/>
</dbReference>
<dbReference type="InterPro" id="IPR036038">
    <property type="entry name" value="Aminotransferase-like"/>
</dbReference>
<evidence type="ECO:0000256" key="6">
    <source>
        <dbReference type="RuleBase" id="RU004106"/>
    </source>
</evidence>
<dbReference type="InterPro" id="IPR033939">
    <property type="entry name" value="BCAT_family"/>
</dbReference>
<keyword evidence="8" id="KW-0100">Branched-chain amino acid biosynthesis</keyword>
<comment type="cofactor">
    <cofactor evidence="1 7">
        <name>pyridoxal 5'-phosphate</name>
        <dbReference type="ChEBI" id="CHEBI:597326"/>
    </cofactor>
</comment>
<dbReference type="EC" id="2.6.1.42" evidence="8"/>
<keyword evidence="3 8" id="KW-0032">Aminotransferase</keyword>
<comment type="catalytic activity">
    <reaction evidence="8">
        <text>L-valine + 2-oxoglutarate = 3-methyl-2-oxobutanoate + L-glutamate</text>
        <dbReference type="Rhea" id="RHEA:24813"/>
        <dbReference type="ChEBI" id="CHEBI:11851"/>
        <dbReference type="ChEBI" id="CHEBI:16810"/>
        <dbReference type="ChEBI" id="CHEBI:29985"/>
        <dbReference type="ChEBI" id="CHEBI:57762"/>
        <dbReference type="EC" id="2.6.1.42"/>
    </reaction>
</comment>
<dbReference type="PANTHER" id="PTHR42825">
    <property type="entry name" value="AMINO ACID AMINOTRANSFERASE"/>
    <property type="match status" value="1"/>
</dbReference>
<evidence type="ECO:0000313" key="9">
    <source>
        <dbReference type="EMBL" id="TVU47835.1"/>
    </source>
</evidence>
<accession>A0A5J9WIP2</accession>
<dbReference type="SUPFAM" id="SSF56752">
    <property type="entry name" value="D-aminoacid aminotransferase-like PLP-dependent enzymes"/>
    <property type="match status" value="2"/>
</dbReference>
<organism evidence="9 10">
    <name type="scientific">Eragrostis curvula</name>
    <name type="common">weeping love grass</name>
    <dbReference type="NCBI Taxonomy" id="38414"/>
    <lineage>
        <taxon>Eukaryota</taxon>
        <taxon>Viridiplantae</taxon>
        <taxon>Streptophyta</taxon>
        <taxon>Embryophyta</taxon>
        <taxon>Tracheophyta</taxon>
        <taxon>Spermatophyta</taxon>
        <taxon>Magnoliopsida</taxon>
        <taxon>Liliopsida</taxon>
        <taxon>Poales</taxon>
        <taxon>Poaceae</taxon>
        <taxon>PACMAD clade</taxon>
        <taxon>Chloridoideae</taxon>
        <taxon>Eragrostideae</taxon>
        <taxon>Eragrostidinae</taxon>
        <taxon>Eragrostis</taxon>
    </lineage>
</organism>
<proteinExistence type="inferred from homology"/>
<dbReference type="GO" id="GO:0008652">
    <property type="term" value="P:amino acid biosynthetic process"/>
    <property type="evidence" value="ECO:0007669"/>
    <property type="project" value="UniProtKB-KW"/>
</dbReference>
<evidence type="ECO:0000256" key="4">
    <source>
        <dbReference type="ARBA" id="ARBA00022679"/>
    </source>
</evidence>
<comment type="catalytic activity">
    <reaction evidence="8">
        <text>L-leucine + 2-oxoglutarate = 4-methyl-2-oxopentanoate + L-glutamate</text>
        <dbReference type="Rhea" id="RHEA:18321"/>
        <dbReference type="ChEBI" id="CHEBI:16810"/>
        <dbReference type="ChEBI" id="CHEBI:17865"/>
        <dbReference type="ChEBI" id="CHEBI:29985"/>
        <dbReference type="ChEBI" id="CHEBI:57427"/>
        <dbReference type="EC" id="2.6.1.42"/>
    </reaction>
</comment>
<evidence type="ECO:0000256" key="7">
    <source>
        <dbReference type="RuleBase" id="RU004516"/>
    </source>
</evidence>
<dbReference type="PANTHER" id="PTHR42825:SF29">
    <property type="entry name" value="BRANCHED-CHAIN-AMINO-ACID AMINOTRANSFERASE"/>
    <property type="match status" value="1"/>
</dbReference>
<keyword evidence="5 7" id="KW-0663">Pyridoxal phosphate</keyword>
<evidence type="ECO:0000256" key="5">
    <source>
        <dbReference type="ARBA" id="ARBA00022898"/>
    </source>
</evidence>
<comment type="catalytic activity">
    <reaction evidence="8">
        <text>L-isoleucine + 2-oxoglutarate = (S)-3-methyl-2-oxopentanoate + L-glutamate</text>
        <dbReference type="Rhea" id="RHEA:24801"/>
        <dbReference type="ChEBI" id="CHEBI:16810"/>
        <dbReference type="ChEBI" id="CHEBI:29985"/>
        <dbReference type="ChEBI" id="CHEBI:35146"/>
        <dbReference type="ChEBI" id="CHEBI:58045"/>
        <dbReference type="EC" id="2.6.1.42"/>
    </reaction>
</comment>
<evidence type="ECO:0000313" key="10">
    <source>
        <dbReference type="Proteomes" id="UP000324897"/>
    </source>
</evidence>
<dbReference type="OrthoDB" id="409992at2759"/>
<gene>
    <name evidence="9" type="ORF">EJB05_07448</name>
</gene>
<dbReference type="CDD" id="cd01557">
    <property type="entry name" value="BCAT_beta_family"/>
    <property type="match status" value="1"/>
</dbReference>
<dbReference type="InterPro" id="IPR043131">
    <property type="entry name" value="BCAT-like_N"/>
</dbReference>
<dbReference type="GO" id="GO:0004084">
    <property type="term" value="F:branched-chain-amino-acid transaminase activity"/>
    <property type="evidence" value="ECO:0007669"/>
    <property type="project" value="UniProtKB-EC"/>
</dbReference>
<comment type="similarity">
    <text evidence="2 6">Belongs to the class-IV pyridoxal-phosphate-dependent aminotransferase family.</text>
</comment>
<dbReference type="GO" id="GO:0009082">
    <property type="term" value="P:branched-chain amino acid biosynthetic process"/>
    <property type="evidence" value="ECO:0007669"/>
    <property type="project" value="UniProtKB-KW"/>
</dbReference>
<dbReference type="InterPro" id="IPR043132">
    <property type="entry name" value="BCAT-like_C"/>
</dbReference>
<dbReference type="Proteomes" id="UP000324897">
    <property type="component" value="Chromosome 5"/>
</dbReference>
<evidence type="ECO:0000256" key="3">
    <source>
        <dbReference type="ARBA" id="ARBA00022576"/>
    </source>
</evidence>
<dbReference type="Gene3D" id="3.20.10.10">
    <property type="entry name" value="D-amino Acid Aminotransferase, subunit A, domain 2"/>
    <property type="match status" value="1"/>
</dbReference>
<keyword evidence="10" id="KW-1185">Reference proteome</keyword>
<protein>
    <recommendedName>
        <fullName evidence="8">Branched-chain-amino-acid aminotransferase</fullName>
        <ecNumber evidence="8">2.6.1.42</ecNumber>
    </recommendedName>
</protein>
<dbReference type="InterPro" id="IPR001544">
    <property type="entry name" value="Aminotrans_IV"/>
</dbReference>
<dbReference type="Pfam" id="PF01063">
    <property type="entry name" value="Aminotran_4"/>
    <property type="match status" value="1"/>
</dbReference>
<dbReference type="AlphaFoldDB" id="A0A5J9WIP2"/>
<dbReference type="InterPro" id="IPR018300">
    <property type="entry name" value="Aminotrans_IV_CS"/>
</dbReference>
<evidence type="ECO:0000256" key="1">
    <source>
        <dbReference type="ARBA" id="ARBA00001933"/>
    </source>
</evidence>
<evidence type="ECO:0000256" key="2">
    <source>
        <dbReference type="ARBA" id="ARBA00009320"/>
    </source>
</evidence>
<dbReference type="InterPro" id="IPR005786">
    <property type="entry name" value="B_amino_transII"/>
</dbReference>
<comment type="caution">
    <text evidence="9">The sequence shown here is derived from an EMBL/GenBank/DDBJ whole genome shotgun (WGS) entry which is preliminary data.</text>
</comment>
<dbReference type="Gene3D" id="3.30.470.10">
    <property type="match status" value="1"/>
</dbReference>